<sequence>MAEHLKLRFARAMTSFQFCRSKDPSTFPEIPSPASYPLCPINPKALDTVYPNLPAPPSTPEHPLHKRRESSKIISIGCSTGSSADHTRKKESQRKKNEQIGTSIRVGGWFCSEGEADRESETLMSSSIKNEIQTAKKARSRGHALRSESTHEARAFMIPCTVFG</sequence>
<comment type="caution">
    <text evidence="2">The sequence shown here is derived from an EMBL/GenBank/DDBJ whole genome shotgun (WGS) entry which is preliminary data.</text>
</comment>
<dbReference type="Proteomes" id="UP000516437">
    <property type="component" value="Chromosome 3"/>
</dbReference>
<feature type="region of interest" description="Disordered" evidence="1">
    <location>
        <begin position="55"/>
        <end position="100"/>
    </location>
</feature>
<protein>
    <submittedName>
        <fullName evidence="2">Uncharacterized protein</fullName>
    </submittedName>
</protein>
<keyword evidence="3" id="KW-1185">Reference proteome</keyword>
<feature type="compositionally biased region" description="Basic and acidic residues" evidence="1">
    <location>
        <begin position="85"/>
        <end position="98"/>
    </location>
</feature>
<evidence type="ECO:0000256" key="1">
    <source>
        <dbReference type="SAM" id="MobiDB-lite"/>
    </source>
</evidence>
<proteinExistence type="predicted"/>
<evidence type="ECO:0000313" key="3">
    <source>
        <dbReference type="Proteomes" id="UP000516437"/>
    </source>
</evidence>
<reference evidence="2 3" key="1">
    <citation type="journal article" date="2019" name="Plant Biotechnol. J.">
        <title>The red bayberry genome and genetic basis of sex determination.</title>
        <authorList>
            <person name="Jia H.M."/>
            <person name="Jia H.J."/>
            <person name="Cai Q.L."/>
            <person name="Wang Y."/>
            <person name="Zhao H.B."/>
            <person name="Yang W.F."/>
            <person name="Wang G.Y."/>
            <person name="Li Y.H."/>
            <person name="Zhan D.L."/>
            <person name="Shen Y.T."/>
            <person name="Niu Q.F."/>
            <person name="Chang L."/>
            <person name="Qiu J."/>
            <person name="Zhao L."/>
            <person name="Xie H.B."/>
            <person name="Fu W.Y."/>
            <person name="Jin J."/>
            <person name="Li X.W."/>
            <person name="Jiao Y."/>
            <person name="Zhou C.C."/>
            <person name="Tu T."/>
            <person name="Chai C.Y."/>
            <person name="Gao J.L."/>
            <person name="Fan L.J."/>
            <person name="van de Weg E."/>
            <person name="Wang J.Y."/>
            <person name="Gao Z.S."/>
        </authorList>
    </citation>
    <scope>NUCLEOTIDE SEQUENCE [LARGE SCALE GENOMIC DNA]</scope>
    <source>
        <tissue evidence="2">Leaves</tissue>
    </source>
</reference>
<dbReference type="AlphaFoldDB" id="A0A6A1W5U0"/>
<gene>
    <name evidence="2" type="ORF">CJ030_MR3G015824</name>
</gene>
<dbReference type="OrthoDB" id="1928390at2759"/>
<organism evidence="2 3">
    <name type="scientific">Morella rubra</name>
    <name type="common">Chinese bayberry</name>
    <dbReference type="NCBI Taxonomy" id="262757"/>
    <lineage>
        <taxon>Eukaryota</taxon>
        <taxon>Viridiplantae</taxon>
        <taxon>Streptophyta</taxon>
        <taxon>Embryophyta</taxon>
        <taxon>Tracheophyta</taxon>
        <taxon>Spermatophyta</taxon>
        <taxon>Magnoliopsida</taxon>
        <taxon>eudicotyledons</taxon>
        <taxon>Gunneridae</taxon>
        <taxon>Pentapetalae</taxon>
        <taxon>rosids</taxon>
        <taxon>fabids</taxon>
        <taxon>Fagales</taxon>
        <taxon>Myricaceae</taxon>
        <taxon>Morella</taxon>
    </lineage>
</organism>
<dbReference type="EMBL" id="RXIC02000021">
    <property type="protein sequence ID" value="KAB1220571.1"/>
    <property type="molecule type" value="Genomic_DNA"/>
</dbReference>
<evidence type="ECO:0000313" key="2">
    <source>
        <dbReference type="EMBL" id="KAB1220571.1"/>
    </source>
</evidence>
<name>A0A6A1W5U0_9ROSI</name>
<accession>A0A6A1W5U0</accession>